<keyword evidence="1" id="KW-0732">Signal</keyword>
<organism evidence="2">
    <name type="scientific">bioreactor metagenome</name>
    <dbReference type="NCBI Taxonomy" id="1076179"/>
    <lineage>
        <taxon>unclassified sequences</taxon>
        <taxon>metagenomes</taxon>
        <taxon>ecological metagenomes</taxon>
    </lineage>
</organism>
<dbReference type="PANTHER" id="PTHR33376:SF4">
    <property type="entry name" value="SIALIC ACID-BINDING PERIPLASMIC PROTEIN SIAP"/>
    <property type="match status" value="1"/>
</dbReference>
<dbReference type="Pfam" id="PF03480">
    <property type="entry name" value="DctP"/>
    <property type="match status" value="1"/>
</dbReference>
<accession>A0A645BST9</accession>
<dbReference type="InterPro" id="IPR038404">
    <property type="entry name" value="TRAP_DctP_sf"/>
</dbReference>
<sequence length="162" mass="18469">MRVMESPVFIDMFKCLGSNATPMGFGELFTALQQGTVDGQENAASLIYATKFQEVQKYLSLTNHTYGFLAVIINDKFYKGLPEDIQKIIADGAKKYLIDYQRNLELADNDKYIEKLKSEGMKVNEVTPENHDKFVEAVKPMYEKYKKEIGQDMFDLAAKANK</sequence>
<name>A0A645BST9_9ZZZZ</name>
<dbReference type="NCBIfam" id="NF037995">
    <property type="entry name" value="TRAP_S1"/>
    <property type="match status" value="1"/>
</dbReference>
<dbReference type="AlphaFoldDB" id="A0A645BST9"/>
<dbReference type="InterPro" id="IPR018389">
    <property type="entry name" value="DctP_fam"/>
</dbReference>
<proteinExistence type="predicted"/>
<dbReference type="PANTHER" id="PTHR33376">
    <property type="match status" value="1"/>
</dbReference>
<protein>
    <submittedName>
        <fullName evidence="2">Solute-binding protein</fullName>
    </submittedName>
</protein>
<evidence type="ECO:0000256" key="1">
    <source>
        <dbReference type="ARBA" id="ARBA00022729"/>
    </source>
</evidence>
<gene>
    <name evidence="2" type="ORF">SDC9_114595</name>
</gene>
<dbReference type="EMBL" id="VSSQ01021820">
    <property type="protein sequence ID" value="MPM67671.1"/>
    <property type="molecule type" value="Genomic_DNA"/>
</dbReference>
<reference evidence="2" key="1">
    <citation type="submission" date="2019-08" db="EMBL/GenBank/DDBJ databases">
        <authorList>
            <person name="Kucharzyk K."/>
            <person name="Murdoch R.W."/>
            <person name="Higgins S."/>
            <person name="Loffler F."/>
        </authorList>
    </citation>
    <scope>NUCLEOTIDE SEQUENCE</scope>
</reference>
<comment type="caution">
    <text evidence="2">The sequence shown here is derived from an EMBL/GenBank/DDBJ whole genome shotgun (WGS) entry which is preliminary data.</text>
</comment>
<dbReference type="Gene3D" id="3.40.190.170">
    <property type="entry name" value="Bacterial extracellular solute-binding protein, family 7"/>
    <property type="match status" value="1"/>
</dbReference>
<dbReference type="GO" id="GO:0055085">
    <property type="term" value="P:transmembrane transport"/>
    <property type="evidence" value="ECO:0007669"/>
    <property type="project" value="InterPro"/>
</dbReference>
<evidence type="ECO:0000313" key="2">
    <source>
        <dbReference type="EMBL" id="MPM67671.1"/>
    </source>
</evidence>